<dbReference type="InterPro" id="IPR001478">
    <property type="entry name" value="PDZ"/>
</dbReference>
<feature type="region of interest" description="Disordered" evidence="1">
    <location>
        <begin position="130"/>
        <end position="154"/>
    </location>
</feature>
<evidence type="ECO:0000313" key="5">
    <source>
        <dbReference type="Proteomes" id="UP000241890"/>
    </source>
</evidence>
<dbReference type="Gene3D" id="2.30.42.10">
    <property type="match status" value="1"/>
</dbReference>
<dbReference type="Proteomes" id="UP000241890">
    <property type="component" value="Unassembled WGS sequence"/>
</dbReference>
<dbReference type="SUPFAM" id="SSF50156">
    <property type="entry name" value="PDZ domain-like"/>
    <property type="match status" value="1"/>
</dbReference>
<feature type="domain" description="PDZ" evidence="3">
    <location>
        <begin position="22"/>
        <end position="97"/>
    </location>
</feature>
<gene>
    <name evidence="4" type="ORF">FCC1311_030652</name>
</gene>
<dbReference type="InParanoid" id="A0A2R5GDV6"/>
<keyword evidence="2" id="KW-1133">Transmembrane helix</keyword>
<comment type="caution">
    <text evidence="4">The sequence shown here is derived from an EMBL/GenBank/DDBJ whole genome shotgun (WGS) entry which is preliminary data.</text>
</comment>
<dbReference type="PROSITE" id="PS50106">
    <property type="entry name" value="PDZ"/>
    <property type="match status" value="1"/>
</dbReference>
<evidence type="ECO:0000256" key="1">
    <source>
        <dbReference type="SAM" id="MobiDB-lite"/>
    </source>
</evidence>
<feature type="compositionally biased region" description="Basic and acidic residues" evidence="1">
    <location>
        <begin position="237"/>
        <end position="249"/>
    </location>
</feature>
<reference evidence="4 5" key="1">
    <citation type="submission" date="2017-12" db="EMBL/GenBank/DDBJ databases">
        <title>Sequencing, de novo assembly and annotation of complete genome of a new Thraustochytrid species, strain FCC1311.</title>
        <authorList>
            <person name="Sedici K."/>
            <person name="Godart F."/>
            <person name="Aiese Cigliano R."/>
            <person name="Sanseverino W."/>
            <person name="Barakat M."/>
            <person name="Ortet P."/>
            <person name="Marechal E."/>
            <person name="Cagnac O."/>
            <person name="Amato A."/>
        </authorList>
    </citation>
    <scope>NUCLEOTIDE SEQUENCE [LARGE SCALE GENOMIC DNA]</scope>
</reference>
<accession>A0A2R5GDV6</accession>
<keyword evidence="2" id="KW-0472">Membrane</keyword>
<dbReference type="EMBL" id="BEYU01000025">
    <property type="protein sequence ID" value="GBG26843.1"/>
    <property type="molecule type" value="Genomic_DNA"/>
</dbReference>
<name>A0A2R5GDV6_9STRA</name>
<feature type="region of interest" description="Disordered" evidence="1">
    <location>
        <begin position="224"/>
        <end position="268"/>
    </location>
</feature>
<dbReference type="InterPro" id="IPR036034">
    <property type="entry name" value="PDZ_sf"/>
</dbReference>
<keyword evidence="5" id="KW-1185">Reference proteome</keyword>
<dbReference type="AlphaFoldDB" id="A0A2R5GDV6"/>
<evidence type="ECO:0000313" key="4">
    <source>
        <dbReference type="EMBL" id="GBG26843.1"/>
    </source>
</evidence>
<protein>
    <recommendedName>
        <fullName evidence="3">PDZ domain-containing protein</fullName>
    </recommendedName>
</protein>
<proteinExistence type="predicted"/>
<feature type="compositionally biased region" description="Basic and acidic residues" evidence="1">
    <location>
        <begin position="258"/>
        <end position="268"/>
    </location>
</feature>
<dbReference type="SMART" id="SM00228">
    <property type="entry name" value="PDZ"/>
    <property type="match status" value="1"/>
</dbReference>
<dbReference type="OrthoDB" id="75502at2759"/>
<evidence type="ECO:0000259" key="3">
    <source>
        <dbReference type="PROSITE" id="PS50106"/>
    </source>
</evidence>
<organism evidence="4 5">
    <name type="scientific">Hondaea fermentalgiana</name>
    <dbReference type="NCBI Taxonomy" id="2315210"/>
    <lineage>
        <taxon>Eukaryota</taxon>
        <taxon>Sar</taxon>
        <taxon>Stramenopiles</taxon>
        <taxon>Bigyra</taxon>
        <taxon>Labyrinthulomycetes</taxon>
        <taxon>Thraustochytrida</taxon>
        <taxon>Thraustochytriidae</taxon>
        <taxon>Hondaea</taxon>
    </lineage>
</organism>
<keyword evidence="2" id="KW-0812">Transmembrane</keyword>
<sequence length="268" mass="29786">MGLVSVPAVLERFDVDCFESFLGVQLEQLESGEVVLVGFKRGGQGAQGPVEKDGRVQLGDALLCIDEVPIGLVQYEVVLQKLRASQRPISLRFGRTDETIQHKVRERVLSNNAESRKRQELARLREIEAERRQREAQKAQQQEAASPSTSTRPAVYTARDLAGSRFRGFPKSAFLVIALLCASTFMYFIGITESSSWLRLSKREEEFEEEAFVAQKATIDAGFAPSDRAHASAQSKHLRDTFHSDHAPLEENDAAPAEEGKIEVEATP</sequence>
<evidence type="ECO:0000256" key="2">
    <source>
        <dbReference type="SAM" id="Phobius"/>
    </source>
</evidence>
<feature type="transmembrane region" description="Helical" evidence="2">
    <location>
        <begin position="173"/>
        <end position="192"/>
    </location>
</feature>